<dbReference type="Proteomes" id="UP000007509">
    <property type="component" value="Unassembled WGS sequence"/>
</dbReference>
<reference evidence="1 2" key="1">
    <citation type="journal article" date="2012" name="J. Bacteriol.">
        <title>Twenty-one genome sequences from Pseudomonas species and 19 genome sequences from diverse bacteria isolated from the rhizosphere and endosphere of Populus deltoides.</title>
        <authorList>
            <person name="Brown S.D."/>
            <person name="Utturkar S.M."/>
            <person name="Klingeman D.M."/>
            <person name="Johnson C.M."/>
            <person name="Martin S.L."/>
            <person name="Land M.L."/>
            <person name="Lu T.Y."/>
            <person name="Schadt C.W."/>
            <person name="Doktycz M.J."/>
            <person name="Pelletier D.A."/>
        </authorList>
    </citation>
    <scope>NUCLEOTIDE SEQUENCE [LARGE SCALE GENOMIC DNA]</scope>
    <source>
        <strain evidence="1 2">CF314</strain>
    </source>
</reference>
<accession>J2K4E9</accession>
<proteinExistence type="predicted"/>
<evidence type="ECO:0000313" key="2">
    <source>
        <dbReference type="Proteomes" id="UP000007509"/>
    </source>
</evidence>
<name>J2K4E9_9FLAO</name>
<gene>
    <name evidence="1" type="ORF">PMI13_00640</name>
</gene>
<dbReference type="AlphaFoldDB" id="J2K4E9"/>
<sequence length="20" mass="2382">MRFGVFLSHIILLFFADVKK</sequence>
<keyword evidence="2" id="KW-1185">Reference proteome</keyword>
<organism evidence="1 2">
    <name type="scientific">Chryseobacterium populi</name>
    <dbReference type="NCBI Taxonomy" id="1144316"/>
    <lineage>
        <taxon>Bacteria</taxon>
        <taxon>Pseudomonadati</taxon>
        <taxon>Bacteroidota</taxon>
        <taxon>Flavobacteriia</taxon>
        <taxon>Flavobacteriales</taxon>
        <taxon>Weeksellaceae</taxon>
        <taxon>Chryseobacterium group</taxon>
        <taxon>Chryseobacterium</taxon>
    </lineage>
</organism>
<dbReference type="EMBL" id="AKJY01000010">
    <property type="protein sequence ID" value="EJL75035.1"/>
    <property type="molecule type" value="Genomic_DNA"/>
</dbReference>
<comment type="caution">
    <text evidence="1">The sequence shown here is derived from an EMBL/GenBank/DDBJ whole genome shotgun (WGS) entry which is preliminary data.</text>
</comment>
<feature type="non-terminal residue" evidence="1">
    <location>
        <position position="20"/>
    </location>
</feature>
<protein>
    <submittedName>
        <fullName evidence="1">Uncharacterized protein</fullName>
    </submittedName>
</protein>
<evidence type="ECO:0000313" key="1">
    <source>
        <dbReference type="EMBL" id="EJL75035.1"/>
    </source>
</evidence>